<dbReference type="EMBL" id="DS999641">
    <property type="protein sequence ID" value="EFE65725.2"/>
    <property type="molecule type" value="Genomic_DNA"/>
</dbReference>
<reference evidence="3" key="1">
    <citation type="submission" date="2008-12" db="EMBL/GenBank/DDBJ databases">
        <title>Annotation of Streptomyces ghanaensis ATCC 14672.</title>
        <authorList>
            <consortium name="The Broad Institute Genome Sequencing Platform"/>
            <consortium name="Broad Institute Microbial Sequencing Center"/>
            <person name="Fischbach M."/>
            <person name="Ward D."/>
            <person name="Young S."/>
            <person name="Kodira C.D."/>
            <person name="Zeng Q."/>
            <person name="Koehrsen M."/>
            <person name="Godfrey P."/>
            <person name="Alvarado L."/>
            <person name="Berlin A.M."/>
            <person name="Borenstein D."/>
            <person name="Chen Z."/>
            <person name="Engels R."/>
            <person name="Freedman E."/>
            <person name="Gellesch M."/>
            <person name="Goldberg J."/>
            <person name="Griggs A."/>
            <person name="Gujja S."/>
            <person name="Heiman D.I."/>
            <person name="Hepburn T.A."/>
            <person name="Howarth C."/>
            <person name="Jen D."/>
            <person name="Larson L."/>
            <person name="Lewis B."/>
            <person name="Mehta T."/>
            <person name="Park D."/>
            <person name="Pearson M."/>
            <person name="Roberts A."/>
            <person name="Saif S."/>
            <person name="Shea T.D."/>
            <person name="Shenoy N."/>
            <person name="Sisk P."/>
            <person name="Stolte C."/>
            <person name="Sykes S.N."/>
            <person name="Walk T."/>
            <person name="White J."/>
            <person name="Yandava C."/>
            <person name="Straight P."/>
            <person name="Clardy J."/>
            <person name="Hung D."/>
            <person name="Kolter R."/>
            <person name="Mekalanos J."/>
            <person name="Walker S."/>
            <person name="Walsh C.T."/>
            <person name="Wieland B.L.C."/>
            <person name="Ilzarbe M."/>
            <person name="Galagan J."/>
            <person name="Nusbaum C."/>
            <person name="Birren B."/>
        </authorList>
    </citation>
    <scope>NUCLEOTIDE SEQUENCE [LARGE SCALE GENOMIC DNA]</scope>
    <source>
        <strain evidence="3">ATCC 14672 / DSM 40746 / JCM 4963 / KCTC 9882 / NRRL B-12104 / FH 1290</strain>
    </source>
</reference>
<dbReference type="AlphaFoldDB" id="D6A350"/>
<name>D6A350_STRV1</name>
<evidence type="ECO:0000256" key="1">
    <source>
        <dbReference type="SAM" id="MobiDB-lite"/>
    </source>
</evidence>
<proteinExistence type="predicted"/>
<evidence type="ECO:0000313" key="3">
    <source>
        <dbReference type="Proteomes" id="UP000003824"/>
    </source>
</evidence>
<sequence length="68" mass="7839">MIDLRIRINGHDHDARQASTTRHLELRVDTFRDRPIQVSVACNCTQQSPRGAWAATPEASRRTERRRG</sequence>
<dbReference type="Proteomes" id="UP000003824">
    <property type="component" value="Unassembled WGS sequence"/>
</dbReference>
<gene>
    <name evidence="2" type="ORF">SSFG_00979</name>
</gene>
<evidence type="ECO:0000313" key="2">
    <source>
        <dbReference type="EMBL" id="EFE65725.2"/>
    </source>
</evidence>
<organism evidence="2 3">
    <name type="scientific">Streptomyces viridosporus (strain ATCC 14672 / DSM 40746 / JCM 4963 / KCTC 9882 / NRRL B-12104 / FH 1290)</name>
    <name type="common">Streptomyces ghanaensis</name>
    <dbReference type="NCBI Taxonomy" id="566461"/>
    <lineage>
        <taxon>Bacteria</taxon>
        <taxon>Bacillati</taxon>
        <taxon>Actinomycetota</taxon>
        <taxon>Actinomycetes</taxon>
        <taxon>Kitasatosporales</taxon>
        <taxon>Streptomycetaceae</taxon>
        <taxon>Streptomyces</taxon>
    </lineage>
</organism>
<feature type="region of interest" description="Disordered" evidence="1">
    <location>
        <begin position="47"/>
        <end position="68"/>
    </location>
</feature>
<accession>D6A350</accession>
<protein>
    <submittedName>
        <fullName evidence="2">Predicted protein</fullName>
    </submittedName>
</protein>